<accession>H3B4A6</accession>
<dbReference type="FunFam" id="1.10.238.10:FF:000003">
    <property type="entry name" value="Calmodulin A"/>
    <property type="match status" value="1"/>
</dbReference>
<evidence type="ECO:0000313" key="3">
    <source>
        <dbReference type="Ensembl" id="ENSLACP00000016727.2"/>
    </source>
</evidence>
<dbReference type="SUPFAM" id="SSF47473">
    <property type="entry name" value="EF-hand"/>
    <property type="match status" value="1"/>
</dbReference>
<dbReference type="Pfam" id="PF13499">
    <property type="entry name" value="EF-hand_7"/>
    <property type="match status" value="1"/>
</dbReference>
<keyword evidence="4" id="KW-1185">Reference proteome</keyword>
<dbReference type="GeneID" id="102348316"/>
<dbReference type="InParanoid" id="H3B4A6"/>
<dbReference type="CTD" id="90141"/>
<dbReference type="STRING" id="7897.ENSLACP00000016727"/>
<gene>
    <name evidence="3" type="primary">EFCAB11</name>
</gene>
<dbReference type="GeneTree" id="ENSGT00390000004917"/>
<dbReference type="RefSeq" id="XP_014341990.1">
    <property type="nucleotide sequence ID" value="XM_014486504.2"/>
</dbReference>
<dbReference type="Ensembl" id="ENSLACT00000016843.2">
    <property type="protein sequence ID" value="ENSLACP00000016727.2"/>
    <property type="gene ID" value="ENSLACG00000014735.2"/>
</dbReference>
<dbReference type="PROSITE" id="PS50222">
    <property type="entry name" value="EF_HAND_2"/>
    <property type="match status" value="2"/>
</dbReference>
<keyword evidence="1" id="KW-0677">Repeat</keyword>
<dbReference type="EMBL" id="AFYH01041634">
    <property type="status" value="NOT_ANNOTATED_CDS"/>
    <property type="molecule type" value="Genomic_DNA"/>
</dbReference>
<evidence type="ECO:0000256" key="1">
    <source>
        <dbReference type="ARBA" id="ARBA00022737"/>
    </source>
</evidence>
<dbReference type="EMBL" id="AFYH01041637">
    <property type="status" value="NOT_ANNOTATED_CDS"/>
    <property type="molecule type" value="Genomic_DNA"/>
</dbReference>
<feature type="domain" description="EF-hand" evidence="2">
    <location>
        <begin position="130"/>
        <end position="165"/>
    </location>
</feature>
<dbReference type="EMBL" id="AFYH01041636">
    <property type="status" value="NOT_ANNOTATED_CDS"/>
    <property type="molecule type" value="Genomic_DNA"/>
</dbReference>
<evidence type="ECO:0000259" key="2">
    <source>
        <dbReference type="PROSITE" id="PS50222"/>
    </source>
</evidence>
<reference evidence="3" key="3">
    <citation type="submission" date="2025-09" db="UniProtKB">
        <authorList>
            <consortium name="Ensembl"/>
        </authorList>
    </citation>
    <scope>IDENTIFICATION</scope>
</reference>
<dbReference type="Gene3D" id="1.10.238.10">
    <property type="entry name" value="EF-hand"/>
    <property type="match status" value="1"/>
</dbReference>
<feature type="domain" description="EF-hand" evidence="2">
    <location>
        <begin position="94"/>
        <end position="129"/>
    </location>
</feature>
<dbReference type="OrthoDB" id="26525at2759"/>
<dbReference type="InterPro" id="IPR050403">
    <property type="entry name" value="Myosin_RLC"/>
</dbReference>
<protein>
    <submittedName>
        <fullName evidence="3">EF-hand calcium binding domain 11</fullName>
    </submittedName>
</protein>
<reference evidence="4" key="1">
    <citation type="submission" date="2011-08" db="EMBL/GenBank/DDBJ databases">
        <title>The draft genome of Latimeria chalumnae.</title>
        <authorList>
            <person name="Di Palma F."/>
            <person name="Alfoldi J."/>
            <person name="Johnson J."/>
            <person name="Berlin A."/>
            <person name="Gnerre S."/>
            <person name="Jaffe D."/>
            <person name="MacCallum I."/>
            <person name="Young S."/>
            <person name="Walker B.J."/>
            <person name="Lander E."/>
            <person name="Lindblad-Toh K."/>
        </authorList>
    </citation>
    <scope>NUCLEOTIDE SEQUENCE [LARGE SCALE GENOMIC DNA]</scope>
    <source>
        <strain evidence="4">Wild caught</strain>
    </source>
</reference>
<evidence type="ECO:0000313" key="4">
    <source>
        <dbReference type="Proteomes" id="UP000008672"/>
    </source>
</evidence>
<dbReference type="FunCoup" id="H3B4A6">
    <property type="interactions" value="332"/>
</dbReference>
<dbReference type="PANTHER" id="PTHR23049">
    <property type="entry name" value="MYOSIN REGULATORY LIGHT CHAIN 2"/>
    <property type="match status" value="1"/>
</dbReference>
<proteinExistence type="predicted"/>
<dbReference type="KEGG" id="lcm:102348316"/>
<dbReference type="AlphaFoldDB" id="H3B4A6"/>
<dbReference type="GO" id="GO:0005509">
    <property type="term" value="F:calcium ion binding"/>
    <property type="evidence" value="ECO:0007669"/>
    <property type="project" value="InterPro"/>
</dbReference>
<dbReference type="CDD" id="cd00051">
    <property type="entry name" value="EFh"/>
    <property type="match status" value="1"/>
</dbReference>
<name>H3B4A6_LATCH</name>
<dbReference type="InterPro" id="IPR011992">
    <property type="entry name" value="EF-hand-dom_pair"/>
</dbReference>
<dbReference type="InterPro" id="IPR002048">
    <property type="entry name" value="EF_hand_dom"/>
</dbReference>
<dbReference type="EMBL" id="AFYH01041635">
    <property type="status" value="NOT_ANNOTATED_CDS"/>
    <property type="molecule type" value="Genomic_DNA"/>
</dbReference>
<dbReference type="Proteomes" id="UP000008672">
    <property type="component" value="Unassembled WGS sequence"/>
</dbReference>
<reference evidence="3" key="2">
    <citation type="submission" date="2025-08" db="UniProtKB">
        <authorList>
            <consortium name="Ensembl"/>
        </authorList>
    </citation>
    <scope>IDENTIFICATION</scope>
</reference>
<dbReference type="eggNOG" id="KOG0027">
    <property type="taxonomic scope" value="Eukaryota"/>
</dbReference>
<dbReference type="OMA" id="YAMKHGQ"/>
<dbReference type="HOGENOM" id="CLU_114999_0_0_1"/>
<organism evidence="3 4">
    <name type="scientific">Latimeria chalumnae</name>
    <name type="common">Coelacanth</name>
    <dbReference type="NCBI Taxonomy" id="7897"/>
    <lineage>
        <taxon>Eukaryota</taxon>
        <taxon>Metazoa</taxon>
        <taxon>Chordata</taxon>
        <taxon>Craniata</taxon>
        <taxon>Vertebrata</taxon>
        <taxon>Euteleostomi</taxon>
        <taxon>Coelacanthiformes</taxon>
        <taxon>Coelacanthidae</taxon>
        <taxon>Latimeria</taxon>
    </lineage>
</organism>
<dbReference type="SMART" id="SM00054">
    <property type="entry name" value="EFh"/>
    <property type="match status" value="3"/>
</dbReference>
<sequence length="165" mass="19018">MFTDRGPMMAGRREQEVTALEKSHFVKVFQDCDEGKKEFLSQEDLKVAMVMLFGYKPSKMETRSLMASAVKNNLPGLFLQEFVSLMSGKLMARDRHEDIRHIFTAFDLHCRGFLTLSDFKKAFSCVAPRLPEQTVLEAFREVDRDLDGHISYKDFEFVLSYGQEG</sequence>